<dbReference type="EMBL" id="OBMM01000005">
    <property type="protein sequence ID" value="SOC26162.1"/>
    <property type="molecule type" value="Genomic_DNA"/>
</dbReference>
<proteinExistence type="predicted"/>
<evidence type="ECO:0000313" key="2">
    <source>
        <dbReference type="Proteomes" id="UP000219068"/>
    </source>
</evidence>
<protein>
    <submittedName>
        <fullName evidence="1">Uncharacterized protein</fullName>
    </submittedName>
</protein>
<accession>A0A285TRY3</accession>
<dbReference type="Proteomes" id="UP000219068">
    <property type="component" value="Unassembled WGS sequence"/>
</dbReference>
<evidence type="ECO:0000313" key="1">
    <source>
        <dbReference type="EMBL" id="SOC26162.1"/>
    </source>
</evidence>
<gene>
    <name evidence="1" type="ORF">SAMN05428964_10570</name>
</gene>
<dbReference type="RefSeq" id="WP_097052646.1">
    <property type="nucleotide sequence ID" value="NZ_OBMM01000005.1"/>
</dbReference>
<organism evidence="1 2">
    <name type="scientific">Thalassospira xiamenensis</name>
    <dbReference type="NCBI Taxonomy" id="220697"/>
    <lineage>
        <taxon>Bacteria</taxon>
        <taxon>Pseudomonadati</taxon>
        <taxon>Pseudomonadota</taxon>
        <taxon>Alphaproteobacteria</taxon>
        <taxon>Rhodospirillales</taxon>
        <taxon>Thalassospiraceae</taxon>
        <taxon>Thalassospira</taxon>
    </lineage>
</organism>
<sequence length="278" mass="30469">MRKTFLYVSRIADTGTVYGRLLQYPGYTAFPVVETPEMAVLDGMWYRKPHTRELVSVANADGWAKNTKSFAVGDIIVAEKTVGWPNGDDIAIQMDGPHNIVGTAPSYEAAIEMLEDHPEFRISKSMENVHHDVADEMLRDVPNDALAIAVRNDIGEIFASVVAIRGPYLSYEIRGGDYGPAGFQAADLGLPAAETCGLLVLRDGSYFEELDGPVRTRYGLNGDWESISVADACEHFGITRDNLEVQAQFNFGCRTPLEMLIEEAENSNNVPSMAMGGV</sequence>
<name>A0A285TRY3_9PROT</name>
<dbReference type="AlphaFoldDB" id="A0A285TRY3"/>
<reference evidence="1 2" key="1">
    <citation type="submission" date="2017-08" db="EMBL/GenBank/DDBJ databases">
        <authorList>
            <person name="de Groot N.N."/>
        </authorList>
    </citation>
    <scope>NUCLEOTIDE SEQUENCE [LARGE SCALE GENOMIC DNA]</scope>
    <source>
        <strain evidence="1 2">USBA 78</strain>
    </source>
</reference>